<evidence type="ECO:0000313" key="3">
    <source>
        <dbReference type="EMBL" id="QFS48311.1"/>
    </source>
</evidence>
<organism evidence="3 4">
    <name type="scientific">Nostoc sphaeroides CCNUC1</name>
    <dbReference type="NCBI Taxonomy" id="2653204"/>
    <lineage>
        <taxon>Bacteria</taxon>
        <taxon>Bacillati</taxon>
        <taxon>Cyanobacteriota</taxon>
        <taxon>Cyanophyceae</taxon>
        <taxon>Nostocales</taxon>
        <taxon>Nostocaceae</taxon>
        <taxon>Nostoc</taxon>
    </lineage>
</organism>
<proteinExistence type="predicted"/>
<dbReference type="PRINTS" id="PR00313">
    <property type="entry name" value="CABNDNGRPT"/>
</dbReference>
<gene>
    <name evidence="3" type="ORF">GXM_05803</name>
</gene>
<dbReference type="InterPro" id="IPR001343">
    <property type="entry name" value="Hemolysn_Ca-bd"/>
</dbReference>
<dbReference type="InterPro" id="IPR050557">
    <property type="entry name" value="RTX_toxin/Mannuronan_C5-epim"/>
</dbReference>
<evidence type="ECO:0000256" key="1">
    <source>
        <dbReference type="ARBA" id="ARBA00004613"/>
    </source>
</evidence>
<keyword evidence="4" id="KW-1185">Reference proteome</keyword>
<sequence>MANIQGNSGNNYLVGTSGNDQIYGHAGNDTLKGGAGNDYLEGGSGNDYLTGGNGKDTFVLYYSGGGIDTITDFSVNGDILKMITSPISISKAIPKPDQGNDTLIGKSGKDSLVGGLVNDILTGVNDINTNENAIELTNSITTDVLASTNGSSQDMKPPDPIDQTPTLTIIGGGVGLPDYCSYDANTGALFYVDQQLAWLPRNLSFANNA</sequence>
<protein>
    <submittedName>
        <fullName evidence="3">Calcium-binding protein</fullName>
    </submittedName>
</protein>
<dbReference type="EMBL" id="CP045226">
    <property type="protein sequence ID" value="QFS48311.1"/>
    <property type="molecule type" value="Genomic_DNA"/>
</dbReference>
<dbReference type="PROSITE" id="PS00330">
    <property type="entry name" value="HEMOLYSIN_CALCIUM"/>
    <property type="match status" value="4"/>
</dbReference>
<keyword evidence="2" id="KW-0964">Secreted</keyword>
<dbReference type="InterPro" id="IPR011049">
    <property type="entry name" value="Serralysin-like_metalloprot_C"/>
</dbReference>
<dbReference type="Pfam" id="PF00353">
    <property type="entry name" value="HemolysinCabind"/>
    <property type="match status" value="2"/>
</dbReference>
<dbReference type="RefSeq" id="WP_194198652.1">
    <property type="nucleotide sequence ID" value="NZ_CP045226.1"/>
</dbReference>
<dbReference type="KEGG" id="nsh:GXM_05803"/>
<reference evidence="3 4" key="1">
    <citation type="submission" date="2019-10" db="EMBL/GenBank/DDBJ databases">
        <title>Genomic and transcriptomic insights into the perfect genentic adaptation of a filamentous nitrogen-fixing cyanobacterium to rice fields.</title>
        <authorList>
            <person name="Chen Z."/>
        </authorList>
    </citation>
    <scope>NUCLEOTIDE SEQUENCE [LARGE SCALE GENOMIC DNA]</scope>
    <source>
        <strain evidence="3">CCNUC1</strain>
    </source>
</reference>
<dbReference type="GO" id="GO:0005576">
    <property type="term" value="C:extracellular region"/>
    <property type="evidence" value="ECO:0007669"/>
    <property type="project" value="UniProtKB-SubCell"/>
</dbReference>
<dbReference type="SUPFAM" id="SSF51120">
    <property type="entry name" value="beta-Roll"/>
    <property type="match status" value="2"/>
</dbReference>
<comment type="subcellular location">
    <subcellularLocation>
        <location evidence="1">Secreted</location>
    </subcellularLocation>
</comment>
<dbReference type="PANTHER" id="PTHR38340">
    <property type="entry name" value="S-LAYER PROTEIN"/>
    <property type="match status" value="1"/>
</dbReference>
<dbReference type="InterPro" id="IPR018511">
    <property type="entry name" value="Hemolysin-typ_Ca-bd_CS"/>
</dbReference>
<dbReference type="Gene3D" id="2.150.10.10">
    <property type="entry name" value="Serralysin-like metalloprotease, C-terminal"/>
    <property type="match status" value="2"/>
</dbReference>
<evidence type="ECO:0000256" key="2">
    <source>
        <dbReference type="ARBA" id="ARBA00022525"/>
    </source>
</evidence>
<dbReference type="PANTHER" id="PTHR38340:SF1">
    <property type="entry name" value="S-LAYER PROTEIN"/>
    <property type="match status" value="1"/>
</dbReference>
<accession>A0A5P8W718</accession>
<dbReference type="AlphaFoldDB" id="A0A5P8W718"/>
<evidence type="ECO:0000313" key="4">
    <source>
        <dbReference type="Proteomes" id="UP000326678"/>
    </source>
</evidence>
<dbReference type="GO" id="GO:0005509">
    <property type="term" value="F:calcium ion binding"/>
    <property type="evidence" value="ECO:0007669"/>
    <property type="project" value="InterPro"/>
</dbReference>
<name>A0A5P8W718_9NOSO</name>
<dbReference type="Proteomes" id="UP000326678">
    <property type="component" value="Chromosome Gxm1"/>
</dbReference>